<comment type="subcellular location">
    <subcellularLocation>
        <location evidence="1">Cytoplasm</location>
    </subcellularLocation>
</comment>
<evidence type="ECO:0000256" key="10">
    <source>
        <dbReference type="ARBA" id="ARBA00042873"/>
    </source>
</evidence>
<dbReference type="Pfam" id="PF00358">
    <property type="entry name" value="PTS_EIIA_1"/>
    <property type="match status" value="1"/>
</dbReference>
<keyword evidence="5" id="KW-0598">Phosphotransferase system</keyword>
<evidence type="ECO:0000259" key="11">
    <source>
        <dbReference type="Pfam" id="PF00358"/>
    </source>
</evidence>
<evidence type="ECO:0000256" key="2">
    <source>
        <dbReference type="ARBA" id="ARBA00022448"/>
    </source>
</evidence>
<protein>
    <recommendedName>
        <fullName evidence="7">PTS system glucose-specific EIIA component</fullName>
    </recommendedName>
    <alternativeName>
        <fullName evidence="10">EIIA-Glc</fullName>
    </alternativeName>
    <alternativeName>
        <fullName evidence="9">EIII-Glc</fullName>
    </alternativeName>
    <alternativeName>
        <fullName evidence="8">Glucose-specific phosphotransferase enzyme IIA component</fullName>
    </alternativeName>
</protein>
<evidence type="ECO:0000256" key="9">
    <source>
        <dbReference type="ARBA" id="ARBA00042526"/>
    </source>
</evidence>
<dbReference type="PANTHER" id="PTHR45008">
    <property type="entry name" value="PTS SYSTEM GLUCOSE-SPECIFIC EIIA COMPONENT"/>
    <property type="match status" value="1"/>
</dbReference>
<dbReference type="SUPFAM" id="SSF51261">
    <property type="entry name" value="Duplicated hybrid motif"/>
    <property type="match status" value="1"/>
</dbReference>
<evidence type="ECO:0000256" key="3">
    <source>
        <dbReference type="ARBA" id="ARBA00022597"/>
    </source>
</evidence>
<name>A0AAN0KJU6_9GAMM</name>
<keyword evidence="13" id="KW-1185">Reference proteome</keyword>
<organism evidence="12 13">
    <name type="scientific">Pectobacterium araliae</name>
    <dbReference type="NCBI Taxonomy" id="3073862"/>
    <lineage>
        <taxon>Bacteria</taxon>
        <taxon>Pseudomonadati</taxon>
        <taxon>Pseudomonadota</taxon>
        <taxon>Gammaproteobacteria</taxon>
        <taxon>Enterobacterales</taxon>
        <taxon>Pectobacteriaceae</taxon>
        <taxon>Pectobacterium</taxon>
    </lineage>
</organism>
<dbReference type="InterPro" id="IPR001127">
    <property type="entry name" value="PTS_EIIA_1_perm"/>
</dbReference>
<evidence type="ECO:0000256" key="6">
    <source>
        <dbReference type="ARBA" id="ARBA00022777"/>
    </source>
</evidence>
<dbReference type="EMBL" id="AP028908">
    <property type="protein sequence ID" value="BES86303.1"/>
    <property type="molecule type" value="Genomic_DNA"/>
</dbReference>
<evidence type="ECO:0000256" key="4">
    <source>
        <dbReference type="ARBA" id="ARBA00022679"/>
    </source>
</evidence>
<evidence type="ECO:0000313" key="12">
    <source>
        <dbReference type="EMBL" id="BES86303.1"/>
    </source>
</evidence>
<proteinExistence type="predicted"/>
<dbReference type="GO" id="GO:0009401">
    <property type="term" value="P:phosphoenolpyruvate-dependent sugar phosphotransferase system"/>
    <property type="evidence" value="ECO:0007669"/>
    <property type="project" value="UniProtKB-KW"/>
</dbReference>
<dbReference type="AlphaFoldDB" id="A0AAN0KJU6"/>
<dbReference type="GO" id="GO:0005737">
    <property type="term" value="C:cytoplasm"/>
    <property type="evidence" value="ECO:0007669"/>
    <property type="project" value="UniProtKB-SubCell"/>
</dbReference>
<evidence type="ECO:0000256" key="1">
    <source>
        <dbReference type="ARBA" id="ARBA00004496"/>
    </source>
</evidence>
<dbReference type="KEGG" id="parl:PEC302110_34000"/>
<evidence type="ECO:0000256" key="7">
    <source>
        <dbReference type="ARBA" id="ARBA00039163"/>
    </source>
</evidence>
<dbReference type="PANTHER" id="PTHR45008:SF1">
    <property type="entry name" value="PTS SYSTEM GLUCOSE-SPECIFIC EIIA COMPONENT"/>
    <property type="match status" value="1"/>
</dbReference>
<dbReference type="GO" id="GO:0016301">
    <property type="term" value="F:kinase activity"/>
    <property type="evidence" value="ECO:0007669"/>
    <property type="project" value="UniProtKB-KW"/>
</dbReference>
<keyword evidence="2" id="KW-0813">Transport</keyword>
<keyword evidence="6" id="KW-0418">Kinase</keyword>
<dbReference type="Proteomes" id="UP001377830">
    <property type="component" value="Chromosome"/>
</dbReference>
<gene>
    <name evidence="12" type="ORF">PEC302110_34000</name>
</gene>
<feature type="domain" description="PTS EIIA type-1" evidence="11">
    <location>
        <begin position="1"/>
        <end position="42"/>
    </location>
</feature>
<keyword evidence="4" id="KW-0808">Transferase</keyword>
<evidence type="ECO:0000256" key="8">
    <source>
        <dbReference type="ARBA" id="ARBA00042296"/>
    </source>
</evidence>
<dbReference type="Gene3D" id="2.70.70.10">
    <property type="entry name" value="Glucose Permease (Domain IIA)"/>
    <property type="match status" value="1"/>
</dbReference>
<sequence length="63" mass="6839">MHVAEGDKVKKGQLLLEFDLEASQKAGYDTVTPMVITNAEEYRVFSLGAARQQQAGETVIALA</sequence>
<accession>A0AAN0KJU6</accession>
<evidence type="ECO:0000256" key="5">
    <source>
        <dbReference type="ARBA" id="ARBA00022683"/>
    </source>
</evidence>
<keyword evidence="3" id="KW-0762">Sugar transport</keyword>
<evidence type="ECO:0000313" key="13">
    <source>
        <dbReference type="Proteomes" id="UP001377830"/>
    </source>
</evidence>
<dbReference type="InterPro" id="IPR011055">
    <property type="entry name" value="Dup_hybrid_motif"/>
</dbReference>
<dbReference type="InterPro" id="IPR050890">
    <property type="entry name" value="PTS_EIIA_component"/>
</dbReference>
<reference evidence="13" key="1">
    <citation type="journal article" date="2024" name="Int. J. Syst. Evol. Microbiol.">
        <title>Pectobacterium araliae sp. nov., a pathogen causing bacterial soft rot of Japanese angelica tree in Japan.</title>
        <authorList>
            <person name="Sawada H."/>
            <person name="Someya N."/>
            <person name="Morohoshi T."/>
            <person name="Ono M."/>
            <person name="Satou M."/>
        </authorList>
    </citation>
    <scope>NUCLEOTIDE SEQUENCE [LARGE SCALE GENOMIC DNA]</scope>
    <source>
        <strain evidence="13">MAFF 302110</strain>
    </source>
</reference>